<dbReference type="HOGENOM" id="CLU_771439_0_0_11"/>
<sequence>MDSWLGTTWLGQVPVESGSVSWSSSQQVQGSLSLTVPRVASATEDADVRDWRPVDLTSPLSCAGQVLHVSVTVGSLVTGQAWTVPLGRFLVTEWEADDQTVRVSGRSLLQRLEEDRLTTPTAPRVGGTLATEMRRLVGTRMGVIIDPALTDRRCPSMSWGESRIDAVYEIADAWPARLREGADGILYVLPPDPGGRVRVLTDGEGGTVIGAPSSATREGVYTRVVARGQDQDDAGAPAFQAVADQATGPLSVDGPYGTVTRFFSSPLITSQAIAEKTAASLLATAVRRQVTVPVTHVPDPTISLDETVELVTQAAAGTPLVRRTGTVAAVEVPLGWSETARTDVEVDQ</sequence>
<name>C0W5V9_9ACTO</name>
<proteinExistence type="predicted"/>
<dbReference type="AlphaFoldDB" id="C0W5V9"/>
<dbReference type="eggNOG" id="ENOG5030JDD">
    <property type="taxonomic scope" value="Bacteria"/>
</dbReference>
<gene>
    <name evidence="1" type="ORF">HMPREF0058_1253</name>
</gene>
<comment type="caution">
    <text evidence="1">The sequence shown here is derived from an EMBL/GenBank/DDBJ whole genome shotgun (WGS) entry which is preliminary data.</text>
</comment>
<accession>C0W5V9</accession>
<evidence type="ECO:0000313" key="2">
    <source>
        <dbReference type="Proteomes" id="UP000004778"/>
    </source>
</evidence>
<organism evidence="1 2">
    <name type="scientific">Actinomyces urogenitalis DSM 15434</name>
    <dbReference type="NCBI Taxonomy" id="525246"/>
    <lineage>
        <taxon>Bacteria</taxon>
        <taxon>Bacillati</taxon>
        <taxon>Actinomycetota</taxon>
        <taxon>Actinomycetes</taxon>
        <taxon>Actinomycetales</taxon>
        <taxon>Actinomycetaceae</taxon>
        <taxon>Actinomyces</taxon>
    </lineage>
</organism>
<reference evidence="1 2" key="1">
    <citation type="submission" date="2009-01" db="EMBL/GenBank/DDBJ databases">
        <authorList>
            <person name="Qin X."/>
            <person name="Bachman B."/>
            <person name="Battles P."/>
            <person name="Bell A."/>
            <person name="Bess C."/>
            <person name="Bickham C."/>
            <person name="Chaboub L."/>
            <person name="Chen D."/>
            <person name="Coyle M."/>
            <person name="Deiros D.R."/>
            <person name="Dinh H."/>
            <person name="Forbes L."/>
            <person name="Fowler G."/>
            <person name="Francisco L."/>
            <person name="Fu Q."/>
            <person name="Gubbala S."/>
            <person name="Hale W."/>
            <person name="Han Y."/>
            <person name="Hemphill L."/>
            <person name="Highlander S.K."/>
            <person name="Hirani K."/>
            <person name="Hogues M."/>
            <person name="Jackson L."/>
            <person name="Jakkamsetti A."/>
            <person name="Javaid M."/>
            <person name="Jiang H."/>
            <person name="Korchina V."/>
            <person name="Kovar C."/>
            <person name="Lara F."/>
            <person name="Lee S."/>
            <person name="Mata R."/>
            <person name="Mathew T."/>
            <person name="Moen C."/>
            <person name="Morales K."/>
            <person name="Munidasa M."/>
            <person name="Nazareth L."/>
            <person name="Ngo R."/>
            <person name="Nguyen L."/>
            <person name="Okwuonu G."/>
            <person name="Ongeri F."/>
            <person name="Patil S."/>
            <person name="Petrosino J."/>
            <person name="Pham C."/>
            <person name="Pham P."/>
            <person name="Pu L.-L."/>
            <person name="Puazo M."/>
            <person name="Raj R."/>
            <person name="Reid J."/>
            <person name="Rouhana J."/>
            <person name="Saada N."/>
            <person name="Shang Y."/>
            <person name="Simmons D."/>
            <person name="Thornton R."/>
            <person name="Warren J."/>
            <person name="Weissenberger G."/>
            <person name="Zhang J."/>
            <person name="Zhang L."/>
            <person name="Zhou C."/>
            <person name="Zhu D."/>
            <person name="Muzny D."/>
            <person name="Worley K."/>
            <person name="Gibbs R."/>
        </authorList>
    </citation>
    <scope>NUCLEOTIDE SEQUENCE [LARGE SCALE GENOMIC DNA]</scope>
    <source>
        <strain evidence="1 2">DSM 15434</strain>
    </source>
</reference>
<evidence type="ECO:0008006" key="3">
    <source>
        <dbReference type="Google" id="ProtNLM"/>
    </source>
</evidence>
<protein>
    <recommendedName>
        <fullName evidence="3">DUF5047 domain-containing protein</fullName>
    </recommendedName>
</protein>
<dbReference type="EMBL" id="ACFH01000096">
    <property type="protein sequence ID" value="EEH65887.1"/>
    <property type="molecule type" value="Genomic_DNA"/>
</dbReference>
<evidence type="ECO:0000313" key="1">
    <source>
        <dbReference type="EMBL" id="EEH65887.1"/>
    </source>
</evidence>
<dbReference type="Proteomes" id="UP000004778">
    <property type="component" value="Unassembled WGS sequence"/>
</dbReference>
<keyword evidence="2" id="KW-1185">Reference proteome</keyword>